<dbReference type="SUPFAM" id="SSF52540">
    <property type="entry name" value="P-loop containing nucleoside triphosphate hydrolases"/>
    <property type="match status" value="1"/>
</dbReference>
<dbReference type="PANTHER" id="PTHR11702:SF31">
    <property type="entry name" value="MITOCHONDRIAL RIBOSOME-ASSOCIATED GTPASE 2"/>
    <property type="match status" value="1"/>
</dbReference>
<dbReference type="CDD" id="cd01898">
    <property type="entry name" value="Obg"/>
    <property type="match status" value="1"/>
</dbReference>
<feature type="region of interest" description="Disordered" evidence="10">
    <location>
        <begin position="465"/>
        <end position="514"/>
    </location>
</feature>
<evidence type="ECO:0000256" key="7">
    <source>
        <dbReference type="ARBA" id="ARBA00022842"/>
    </source>
</evidence>
<feature type="compositionally biased region" description="Basic and acidic residues" evidence="10">
    <location>
        <begin position="492"/>
        <end position="502"/>
    </location>
</feature>
<keyword evidence="15" id="KW-1185">Reference proteome</keyword>
<evidence type="ECO:0000256" key="1">
    <source>
        <dbReference type="ARBA" id="ARBA00001946"/>
    </source>
</evidence>
<dbReference type="PROSITE" id="PS51881">
    <property type="entry name" value="OCT"/>
    <property type="match status" value="1"/>
</dbReference>
<comment type="cofactor">
    <cofactor evidence="1 9">
        <name>Mg(2+)</name>
        <dbReference type="ChEBI" id="CHEBI:18420"/>
    </cofactor>
</comment>
<feature type="domain" description="OCT" evidence="12">
    <location>
        <begin position="373"/>
        <end position="453"/>
    </location>
</feature>
<evidence type="ECO:0000259" key="12">
    <source>
        <dbReference type="PROSITE" id="PS51881"/>
    </source>
</evidence>
<keyword evidence="4 9" id="KW-0479">Metal-binding</keyword>
<dbReference type="InterPro" id="IPR014100">
    <property type="entry name" value="GTP-bd_Obg/CgtA"/>
</dbReference>
<evidence type="ECO:0000256" key="8">
    <source>
        <dbReference type="ARBA" id="ARBA00023134"/>
    </source>
</evidence>
<evidence type="ECO:0000313" key="14">
    <source>
        <dbReference type="EMBL" id="GAA2354578.1"/>
    </source>
</evidence>
<dbReference type="InterPro" id="IPR006073">
    <property type="entry name" value="GTP-bd"/>
</dbReference>
<feature type="domain" description="Obg" evidence="13">
    <location>
        <begin position="17"/>
        <end position="174"/>
    </location>
</feature>
<keyword evidence="5 9" id="KW-0547">Nucleotide-binding</keyword>
<proteinExistence type="inferred from homology"/>
<dbReference type="NCBIfam" id="TIGR02729">
    <property type="entry name" value="Obg_CgtA"/>
    <property type="match status" value="1"/>
</dbReference>
<evidence type="ECO:0000256" key="3">
    <source>
        <dbReference type="ARBA" id="ARBA00022490"/>
    </source>
</evidence>
<feature type="binding site" evidence="9">
    <location>
        <position position="208"/>
    </location>
    <ligand>
        <name>Mg(2+)</name>
        <dbReference type="ChEBI" id="CHEBI:18420"/>
    </ligand>
</feature>
<comment type="similarity">
    <text evidence="2 9">Belongs to the TRAFAC class OBG-HflX-like GTPase superfamily. OBG GTPase family.</text>
</comment>
<dbReference type="Pfam" id="PF01018">
    <property type="entry name" value="GTP1_OBG"/>
    <property type="match status" value="1"/>
</dbReference>
<keyword evidence="6 9" id="KW-0378">Hydrolase</keyword>
<comment type="function">
    <text evidence="9">An essential GTPase which binds GTP, GDP and possibly (p)ppGpp with moderate affinity, with high nucleotide exchange rates and a fairly low GTP hydrolysis rate. Plays a role in control of the cell cycle, stress response, ribosome biogenesis and in those bacteria that undergo differentiation, in morphogenesis control.</text>
</comment>
<feature type="binding site" evidence="9">
    <location>
        <begin position="227"/>
        <end position="230"/>
    </location>
    <ligand>
        <name>GTP</name>
        <dbReference type="ChEBI" id="CHEBI:37565"/>
    </ligand>
</feature>
<dbReference type="HAMAP" id="MF_01454">
    <property type="entry name" value="GTPase_Obg"/>
    <property type="match status" value="1"/>
</dbReference>
<keyword evidence="8 9" id="KW-0342">GTP-binding</keyword>
<dbReference type="PROSITE" id="PS51710">
    <property type="entry name" value="G_OBG"/>
    <property type="match status" value="1"/>
</dbReference>
<protein>
    <recommendedName>
        <fullName evidence="9">GTPase Obg</fullName>
        <ecNumber evidence="9">3.6.5.-</ecNumber>
    </recommendedName>
    <alternativeName>
        <fullName evidence="9">GTP-binding protein Obg</fullName>
    </alternativeName>
</protein>
<dbReference type="PROSITE" id="PS00905">
    <property type="entry name" value="GTP1_OBG"/>
    <property type="match status" value="1"/>
</dbReference>
<comment type="subcellular location">
    <subcellularLocation>
        <location evidence="9">Cytoplasm</location>
    </subcellularLocation>
</comment>
<dbReference type="SUPFAM" id="SSF102741">
    <property type="entry name" value="Obg GTP-binding protein C-terminal domain"/>
    <property type="match status" value="1"/>
</dbReference>
<dbReference type="InterPro" id="IPR036726">
    <property type="entry name" value="GTP1_OBG_dom_sf"/>
</dbReference>
<dbReference type="EMBL" id="BAAARA010000013">
    <property type="protein sequence ID" value="GAA2354578.1"/>
    <property type="molecule type" value="Genomic_DNA"/>
</dbReference>
<dbReference type="NCBIfam" id="TIGR03595">
    <property type="entry name" value="Obg_CgtA_exten"/>
    <property type="match status" value="1"/>
</dbReference>
<dbReference type="Pfam" id="PF01926">
    <property type="entry name" value="MMR_HSR1"/>
    <property type="match status" value="1"/>
</dbReference>
<comment type="subunit">
    <text evidence="9">Monomer.</text>
</comment>
<comment type="caution">
    <text evidence="14">The sequence shown here is derived from an EMBL/GenBank/DDBJ whole genome shotgun (WGS) entry which is preliminary data.</text>
</comment>
<dbReference type="NCBIfam" id="NF008954">
    <property type="entry name" value="PRK12296.1"/>
    <property type="match status" value="1"/>
</dbReference>
<feature type="binding site" evidence="9">
    <location>
        <begin position="206"/>
        <end position="210"/>
    </location>
    <ligand>
        <name>GTP</name>
        <dbReference type="ChEBI" id="CHEBI:37565"/>
    </ligand>
</feature>
<feature type="binding site" evidence="9">
    <location>
        <begin position="336"/>
        <end position="338"/>
    </location>
    <ligand>
        <name>GTP</name>
        <dbReference type="ChEBI" id="CHEBI:37565"/>
    </ligand>
</feature>
<keyword evidence="7 9" id="KW-0460">Magnesium</keyword>
<dbReference type="InterPro" id="IPR031167">
    <property type="entry name" value="G_OBG"/>
</dbReference>
<dbReference type="InterPro" id="IPR006074">
    <property type="entry name" value="GTP1-OBG_CS"/>
</dbReference>
<evidence type="ECO:0000256" key="2">
    <source>
        <dbReference type="ARBA" id="ARBA00007699"/>
    </source>
</evidence>
<dbReference type="NCBIfam" id="NF008956">
    <property type="entry name" value="PRK12299.1"/>
    <property type="match status" value="1"/>
</dbReference>
<evidence type="ECO:0000256" key="10">
    <source>
        <dbReference type="SAM" id="MobiDB-lite"/>
    </source>
</evidence>
<feature type="region of interest" description="Disordered" evidence="10">
    <location>
        <begin position="80"/>
        <end position="105"/>
    </location>
</feature>
<evidence type="ECO:0000313" key="15">
    <source>
        <dbReference type="Proteomes" id="UP001501218"/>
    </source>
</evidence>
<dbReference type="SUPFAM" id="SSF82051">
    <property type="entry name" value="Obg GTP-binding protein N-terminal domain"/>
    <property type="match status" value="1"/>
</dbReference>
<feature type="binding site" evidence="9">
    <location>
        <begin position="307"/>
        <end position="310"/>
    </location>
    <ligand>
        <name>GTP</name>
        <dbReference type="ChEBI" id="CHEBI:37565"/>
    </ligand>
</feature>
<dbReference type="PROSITE" id="PS51883">
    <property type="entry name" value="OBG"/>
    <property type="match status" value="1"/>
</dbReference>
<dbReference type="Proteomes" id="UP001501218">
    <property type="component" value="Unassembled WGS sequence"/>
</dbReference>
<feature type="compositionally biased region" description="Acidic residues" evidence="10">
    <location>
        <begin position="503"/>
        <end position="514"/>
    </location>
</feature>
<evidence type="ECO:0000256" key="4">
    <source>
        <dbReference type="ARBA" id="ARBA00022723"/>
    </source>
</evidence>
<dbReference type="Pfam" id="PF09269">
    <property type="entry name" value="DUF1967"/>
    <property type="match status" value="1"/>
</dbReference>
<dbReference type="InterPro" id="IPR045086">
    <property type="entry name" value="OBG_GTPase"/>
</dbReference>
<feature type="domain" description="OBG-type G" evidence="11">
    <location>
        <begin position="175"/>
        <end position="355"/>
    </location>
</feature>
<evidence type="ECO:0000259" key="11">
    <source>
        <dbReference type="PROSITE" id="PS51710"/>
    </source>
</evidence>
<sequence>MSAGCELGLILLEAYVSRFVDRVTISVAAGNGGNGVASVHREKFKPLGGPNGGNGGRGGDVRLVVDPGVHTLLDFHYRPNARAESGKRGEGGHRNGSQGEDLVLPVPDGTVVLTPEGEVLADLVGPGTTFVAAAGGRGGLGNAALASKARRAPGFALLGEPGEELELVLELKSVADVGLLGFPSAGKSSLISVLSAAKPKIADYPFTTLAPNLGVVTAGETVFTVADVPGLIPGASQGRGLGLDFLRHIERCAVLVHVVDCATLEPGRDPISDVDALETELAEYTPALAEEMGGADLADRPRIVVLNKLDVPEARELAELVRADMAERGWPVFEISTASHEGLRELSFAMAREVEAYRETLPEPEPARVVVRPTAVDGGGFTVEEDPELEDAFVVRGEKPERWVRQTDFNNSEAVGFLADRLAKLGVENELAKRGAEPGSQVTIGNMTFDWEPSTPAGMAALYGTRGEDGRLEEDDRVRAHERKAAKRARRTSLDEFGRYVGDDGEEVDEEDDQ</sequence>
<evidence type="ECO:0000256" key="9">
    <source>
        <dbReference type="HAMAP-Rule" id="MF_01454"/>
    </source>
</evidence>
<keyword evidence="3 9" id="KW-0963">Cytoplasm</keyword>
<evidence type="ECO:0000259" key="13">
    <source>
        <dbReference type="PROSITE" id="PS51883"/>
    </source>
</evidence>
<dbReference type="NCBIfam" id="NF008955">
    <property type="entry name" value="PRK12297.1"/>
    <property type="match status" value="1"/>
</dbReference>
<dbReference type="PANTHER" id="PTHR11702">
    <property type="entry name" value="DEVELOPMENTALLY REGULATED GTP-BINDING PROTEIN-RELATED"/>
    <property type="match status" value="1"/>
</dbReference>
<dbReference type="InterPro" id="IPR027417">
    <property type="entry name" value="P-loop_NTPase"/>
</dbReference>
<dbReference type="EC" id="3.6.5.-" evidence="9"/>
<gene>
    <name evidence="14" type="primary">obgE</name>
    <name evidence="9" type="synonym">obg</name>
    <name evidence="14" type="ORF">GCM10009854_35760</name>
</gene>
<reference evidence="14 15" key="1">
    <citation type="journal article" date="2019" name="Int. J. Syst. Evol. Microbiol.">
        <title>The Global Catalogue of Microorganisms (GCM) 10K type strain sequencing project: providing services to taxonomists for standard genome sequencing and annotation.</title>
        <authorList>
            <consortium name="The Broad Institute Genomics Platform"/>
            <consortium name="The Broad Institute Genome Sequencing Center for Infectious Disease"/>
            <person name="Wu L."/>
            <person name="Ma J."/>
        </authorList>
    </citation>
    <scope>NUCLEOTIDE SEQUENCE [LARGE SCALE GENOMIC DNA]</scope>
    <source>
        <strain evidence="14 15">JCM 16221</strain>
    </source>
</reference>
<evidence type="ECO:0000256" key="5">
    <source>
        <dbReference type="ARBA" id="ARBA00022741"/>
    </source>
</evidence>
<dbReference type="Gene3D" id="2.70.210.12">
    <property type="entry name" value="GTP1/OBG domain"/>
    <property type="match status" value="1"/>
</dbReference>
<dbReference type="InterPro" id="IPR015349">
    <property type="entry name" value="OCT_dom"/>
</dbReference>
<dbReference type="InterPro" id="IPR036346">
    <property type="entry name" value="GTP-bd_prot_GTP1/OBG_C_sf"/>
</dbReference>
<evidence type="ECO:0000256" key="6">
    <source>
        <dbReference type="ARBA" id="ARBA00022801"/>
    </source>
</evidence>
<dbReference type="PRINTS" id="PR00326">
    <property type="entry name" value="GTP1OBG"/>
</dbReference>
<feature type="compositionally biased region" description="Basic and acidic residues" evidence="10">
    <location>
        <begin position="84"/>
        <end position="93"/>
    </location>
</feature>
<feature type="compositionally biased region" description="Basic residues" evidence="10">
    <location>
        <begin position="480"/>
        <end position="491"/>
    </location>
</feature>
<organism evidence="14 15">
    <name type="scientific">Saccharopolyspora halophila</name>
    <dbReference type="NCBI Taxonomy" id="405551"/>
    <lineage>
        <taxon>Bacteria</taxon>
        <taxon>Bacillati</taxon>
        <taxon>Actinomycetota</taxon>
        <taxon>Actinomycetes</taxon>
        <taxon>Pseudonocardiales</taxon>
        <taxon>Pseudonocardiaceae</taxon>
        <taxon>Saccharopolyspora</taxon>
    </lineage>
</organism>
<dbReference type="Gene3D" id="3.30.300.350">
    <property type="entry name" value="GTP-binding protein OBG, C-terminal domain"/>
    <property type="match status" value="1"/>
</dbReference>
<feature type="binding site" evidence="9">
    <location>
        <position position="188"/>
    </location>
    <ligand>
        <name>Mg(2+)</name>
        <dbReference type="ChEBI" id="CHEBI:18420"/>
    </ligand>
</feature>
<name>A0ABN3GN15_9PSEU</name>
<feature type="binding site" evidence="9">
    <location>
        <begin position="181"/>
        <end position="188"/>
    </location>
    <ligand>
        <name>GTP</name>
        <dbReference type="ChEBI" id="CHEBI:37565"/>
    </ligand>
</feature>
<dbReference type="InterPro" id="IPR006169">
    <property type="entry name" value="GTP1_OBG_dom"/>
</dbReference>
<dbReference type="Gene3D" id="3.40.50.300">
    <property type="entry name" value="P-loop containing nucleotide triphosphate hydrolases"/>
    <property type="match status" value="1"/>
</dbReference>
<accession>A0ABN3GN15</accession>
<feature type="compositionally biased region" description="Basic and acidic residues" evidence="10">
    <location>
        <begin position="466"/>
        <end position="479"/>
    </location>
</feature>